<dbReference type="eggNOG" id="ENOG502ZC7S">
    <property type="taxonomic scope" value="Bacteria"/>
</dbReference>
<dbReference type="AlphaFoldDB" id="A0A085U1R9"/>
<dbReference type="STRING" id="1317124.DW2_02120"/>
<dbReference type="InterPro" id="IPR013517">
    <property type="entry name" value="FG-GAP"/>
</dbReference>
<evidence type="ECO:0000313" key="4">
    <source>
        <dbReference type="Proteomes" id="UP000028607"/>
    </source>
</evidence>
<reference evidence="4" key="1">
    <citation type="submission" date="2013-04" db="EMBL/GenBank/DDBJ databases">
        <title>Thioclava sp. 13D2W-2 Genome Sequencing.</title>
        <authorList>
            <person name="Lai Q."/>
            <person name="Li G."/>
            <person name="Shao Z."/>
        </authorList>
    </citation>
    <scope>NUCLEOTIDE SEQUENCE [LARGE SCALE GENOMIC DNA]</scope>
    <source>
        <strain evidence="4">13D2W-2</strain>
    </source>
</reference>
<name>A0A085U1R9_9RHOB</name>
<dbReference type="SUPFAM" id="SSF69318">
    <property type="entry name" value="Integrin alpha N-terminal domain"/>
    <property type="match status" value="1"/>
</dbReference>
<keyword evidence="1 2" id="KW-0732">Signal</keyword>
<organism evidence="3 4">
    <name type="scientific">Thioclava atlantica</name>
    <dbReference type="NCBI Taxonomy" id="1317124"/>
    <lineage>
        <taxon>Bacteria</taxon>
        <taxon>Pseudomonadati</taxon>
        <taxon>Pseudomonadota</taxon>
        <taxon>Alphaproteobacteria</taxon>
        <taxon>Rhodobacterales</taxon>
        <taxon>Paracoccaceae</taxon>
        <taxon>Thioclava</taxon>
    </lineage>
</organism>
<sequence>MRARPVILALALIAAALPARAAPEVSAHFAAPTDRYGHGALGPEHEFAKLVVTVTRPGSGPSPAVERKSYTITAAADMVFEDTAPRLADLDGDGFEEVIVVESSLTKGSRVAVFGLATGAPTRIAATEFVGEPNHWLAPIGIADLDGNGEPDLALIDAPHRLGILRIYAFRDGALHQIYQGGRLSNHHYGASRILGGIRDCGSGPQMVVARFDWGRFYALRLSADGRVFQTDLGRDTSSAAFDAARACKI</sequence>
<dbReference type="EMBL" id="AQRC01000001">
    <property type="protein sequence ID" value="KFE36916.1"/>
    <property type="molecule type" value="Genomic_DNA"/>
</dbReference>
<comment type="caution">
    <text evidence="3">The sequence shown here is derived from an EMBL/GenBank/DDBJ whole genome shotgun (WGS) entry which is preliminary data.</text>
</comment>
<accession>A0A085U1R9</accession>
<feature type="chain" id="PRO_5001797841" description="FG-GAP repeat-containing protein" evidence="2">
    <location>
        <begin position="22"/>
        <end position="250"/>
    </location>
</feature>
<gene>
    <name evidence="3" type="ORF">DW2_02120</name>
</gene>
<dbReference type="OrthoDB" id="58662at2"/>
<dbReference type="Pfam" id="PF13517">
    <property type="entry name" value="FG-GAP_3"/>
    <property type="match status" value="1"/>
</dbReference>
<dbReference type="PATRIC" id="fig|1317124.6.peg.425"/>
<protein>
    <recommendedName>
        <fullName evidence="5">FG-GAP repeat-containing protein</fullName>
    </recommendedName>
</protein>
<dbReference type="Gene3D" id="2.130.10.130">
    <property type="entry name" value="Integrin alpha, N-terminal"/>
    <property type="match status" value="1"/>
</dbReference>
<keyword evidence="4" id="KW-1185">Reference proteome</keyword>
<feature type="signal peptide" evidence="2">
    <location>
        <begin position="1"/>
        <end position="21"/>
    </location>
</feature>
<proteinExistence type="predicted"/>
<evidence type="ECO:0000313" key="3">
    <source>
        <dbReference type="EMBL" id="KFE36916.1"/>
    </source>
</evidence>
<reference evidence="3 4" key="2">
    <citation type="journal article" date="2015" name="Antonie Van Leeuwenhoek">
        <title>Thioclava indica sp. nov., isolated from surface seawater of the Indian Ocean.</title>
        <authorList>
            <person name="Liu Y."/>
            <person name="Lai Q."/>
            <person name="Du J."/>
            <person name="Xu H."/>
            <person name="Jiang L."/>
            <person name="Shao Z."/>
        </authorList>
    </citation>
    <scope>NUCLEOTIDE SEQUENCE [LARGE SCALE GENOMIC DNA]</scope>
    <source>
        <strain evidence="3 4">13D2W-2</strain>
    </source>
</reference>
<dbReference type="RefSeq" id="WP_051855153.1">
    <property type="nucleotide sequence ID" value="NZ_AQRC01000001.1"/>
</dbReference>
<evidence type="ECO:0000256" key="2">
    <source>
        <dbReference type="SAM" id="SignalP"/>
    </source>
</evidence>
<dbReference type="Proteomes" id="UP000028607">
    <property type="component" value="Unassembled WGS sequence"/>
</dbReference>
<evidence type="ECO:0000256" key="1">
    <source>
        <dbReference type="ARBA" id="ARBA00022729"/>
    </source>
</evidence>
<dbReference type="InterPro" id="IPR028994">
    <property type="entry name" value="Integrin_alpha_N"/>
</dbReference>
<evidence type="ECO:0008006" key="5">
    <source>
        <dbReference type="Google" id="ProtNLM"/>
    </source>
</evidence>